<dbReference type="SUPFAM" id="SSF53167">
    <property type="entry name" value="Purine and uridine phosphorylases"/>
    <property type="match status" value="1"/>
</dbReference>
<organism evidence="2 3">
    <name type="scientific">Bdellovibrio bacteriovorus</name>
    <dbReference type="NCBI Taxonomy" id="959"/>
    <lineage>
        <taxon>Bacteria</taxon>
        <taxon>Pseudomonadati</taxon>
        <taxon>Bdellovibrionota</taxon>
        <taxon>Bdellovibrionia</taxon>
        <taxon>Bdellovibrionales</taxon>
        <taxon>Pseudobdellovibrionaceae</taxon>
        <taxon>Bdellovibrio</taxon>
    </lineage>
</organism>
<dbReference type="GO" id="GO:0009116">
    <property type="term" value="P:nucleoside metabolic process"/>
    <property type="evidence" value="ECO:0007669"/>
    <property type="project" value="InterPro"/>
</dbReference>
<feature type="signal peptide" evidence="1">
    <location>
        <begin position="1"/>
        <end position="22"/>
    </location>
</feature>
<evidence type="ECO:0000256" key="1">
    <source>
        <dbReference type="SAM" id="SignalP"/>
    </source>
</evidence>
<evidence type="ECO:0008006" key="4">
    <source>
        <dbReference type="Google" id="ProtNLM"/>
    </source>
</evidence>
<sequence length="779" mass="88111">MRKIYTLLLAFLMFQGSLHARAELTAEHKVQLSQLEYLLAVDRLDFYSDGLADYLMDHEQKLAAEAIRRIEPEDLAKEQFNSRDLNNPDKWNELILSVLHKKFPEFKHLTLKDIEWNYNFFRKKLMEGFKADPIALKREASVSDLNKGPVAYNKRSIPKLDGKSILLDAERYISEKTTRALFWDAALTDKSVEFHLGTERDFRQRISQEEREVVAEVKTRAANYNKIYLVFDPRSKEYSYAFTRISGDDRVKHLIAQLRILKYDNKVALKDDFVRVYGNANEVHRDQEKRLLDMFKTLPKADMVVIGQKSAIANVITMAGMMSQVQPNPQESVGPAKSQIQKLSERVKETGSYFSVTTKASVVKTEFEKMTNPMASSFEIFNSEQPSHDVSDVLLETKDGRIVRWRFISNMWGDEVVPVARALKNSGHDKVVYIGTAGGIIGKGLKVGDVVAPAYTYTQDGKLLPLEKPTYGTDFVKMGQTLGQVTSPFDETKKWFAKWETKIDVVELETGYLKENLGPKVSFQPYLLISDVVGSEHESLAVAAADSGKRKNGQLKLLESLFINNGIRSPISNFQMISAESAVQRMYHKIDTLRPSRDVTSKLQLTQLALRQGLTTDAELEALIKKEASFDRQILMDKLEKFSGGLELLSKKFSGVSFAIVGGEELLNGTWNPKKALKLQVMVGNTTAEKAKSVYQTELAKIQSAMGAELQLELVNYDAEKTRNAIFFNSNSRKVLVQHYEGTILKKLGLTKEIDKNGGVRFREIIETSGGMRCEAILL</sequence>
<proteinExistence type="predicted"/>
<evidence type="ECO:0000313" key="3">
    <source>
        <dbReference type="Proteomes" id="UP000075391"/>
    </source>
</evidence>
<dbReference type="GO" id="GO:0003824">
    <property type="term" value="F:catalytic activity"/>
    <property type="evidence" value="ECO:0007669"/>
    <property type="project" value="InterPro"/>
</dbReference>
<reference evidence="2 3" key="1">
    <citation type="submission" date="2016-03" db="EMBL/GenBank/DDBJ databases">
        <authorList>
            <person name="Ploux O."/>
        </authorList>
    </citation>
    <scope>NUCLEOTIDE SEQUENCE [LARGE SCALE GENOMIC DNA]</scope>
    <source>
        <strain evidence="2 3">BER2</strain>
    </source>
</reference>
<gene>
    <name evidence="2" type="ORF">AZI85_09870</name>
</gene>
<dbReference type="AlphaFoldDB" id="A0A150WEK6"/>
<dbReference type="EMBL" id="LUKF01000017">
    <property type="protein sequence ID" value="KYG61238.1"/>
    <property type="molecule type" value="Genomic_DNA"/>
</dbReference>
<comment type="caution">
    <text evidence="2">The sequence shown here is derived from an EMBL/GenBank/DDBJ whole genome shotgun (WGS) entry which is preliminary data.</text>
</comment>
<feature type="chain" id="PRO_5007572730" description="Nucleoside phosphorylase domain-containing protein" evidence="1">
    <location>
        <begin position="23"/>
        <end position="779"/>
    </location>
</feature>
<dbReference type="Proteomes" id="UP000075391">
    <property type="component" value="Unassembled WGS sequence"/>
</dbReference>
<dbReference type="RefSeq" id="WP_063244599.1">
    <property type="nucleotide sequence ID" value="NZ_LUKF01000017.1"/>
</dbReference>
<evidence type="ECO:0000313" key="2">
    <source>
        <dbReference type="EMBL" id="KYG61238.1"/>
    </source>
</evidence>
<keyword evidence="1" id="KW-0732">Signal</keyword>
<protein>
    <recommendedName>
        <fullName evidence="4">Nucleoside phosphorylase domain-containing protein</fullName>
    </recommendedName>
</protein>
<name>A0A150WEK6_BDEBC</name>
<dbReference type="InterPro" id="IPR035994">
    <property type="entry name" value="Nucleoside_phosphorylase_sf"/>
</dbReference>
<accession>A0A150WEK6</accession>
<dbReference type="OrthoDB" id="5287199at2"/>